<reference evidence="1 2" key="1">
    <citation type="submission" date="2018-11" db="EMBL/GenBank/DDBJ databases">
        <authorList>
            <person name="Lopez-Roques C."/>
            <person name="Donnadieu C."/>
            <person name="Bouchez O."/>
            <person name="Klopp C."/>
            <person name="Cabau C."/>
            <person name="Zahm M."/>
        </authorList>
    </citation>
    <scope>NUCLEOTIDE SEQUENCE [LARGE SCALE GENOMIC DNA]</scope>
    <source>
        <strain evidence="1">RS831</strain>
        <tissue evidence="1">Whole body</tissue>
    </source>
</reference>
<proteinExistence type="predicted"/>
<name>A0A437DI49_ORYJA</name>
<evidence type="ECO:0000313" key="2">
    <source>
        <dbReference type="Proteomes" id="UP000283210"/>
    </source>
</evidence>
<keyword evidence="2" id="KW-1185">Reference proteome</keyword>
<organism evidence="1 2">
    <name type="scientific">Oryzias javanicus</name>
    <name type="common">Javanese ricefish</name>
    <name type="synonym">Aplocheilus javanicus</name>
    <dbReference type="NCBI Taxonomy" id="123683"/>
    <lineage>
        <taxon>Eukaryota</taxon>
        <taxon>Metazoa</taxon>
        <taxon>Chordata</taxon>
        <taxon>Craniata</taxon>
        <taxon>Vertebrata</taxon>
        <taxon>Euteleostomi</taxon>
        <taxon>Actinopterygii</taxon>
        <taxon>Neopterygii</taxon>
        <taxon>Teleostei</taxon>
        <taxon>Neoteleostei</taxon>
        <taxon>Acanthomorphata</taxon>
        <taxon>Ovalentaria</taxon>
        <taxon>Atherinomorphae</taxon>
        <taxon>Beloniformes</taxon>
        <taxon>Adrianichthyidae</taxon>
        <taxon>Oryziinae</taxon>
        <taxon>Oryzias</taxon>
    </lineage>
</organism>
<accession>A0A437DI49</accession>
<reference evidence="1 2" key="2">
    <citation type="submission" date="2019-01" db="EMBL/GenBank/DDBJ databases">
        <title>A chromosome length genome reference of the Java medaka (oryzias javanicus).</title>
        <authorList>
            <person name="Herpin A."/>
            <person name="Takehana Y."/>
            <person name="Naruse K."/>
            <person name="Ansai S."/>
            <person name="Kawaguchi M."/>
        </authorList>
    </citation>
    <scope>NUCLEOTIDE SEQUENCE [LARGE SCALE GENOMIC DNA]</scope>
    <source>
        <strain evidence="1">RS831</strain>
        <tissue evidence="1">Whole body</tissue>
    </source>
</reference>
<gene>
    <name evidence="1" type="ORF">OJAV_G00024510</name>
</gene>
<dbReference type="EMBL" id="CM012439">
    <property type="protein sequence ID" value="RVE74703.1"/>
    <property type="molecule type" value="Genomic_DNA"/>
</dbReference>
<evidence type="ECO:0000313" key="1">
    <source>
        <dbReference type="EMBL" id="RVE74703.1"/>
    </source>
</evidence>
<protein>
    <submittedName>
        <fullName evidence="1">Uncharacterized protein</fullName>
    </submittedName>
</protein>
<dbReference type="Proteomes" id="UP000283210">
    <property type="component" value="Chromosome 3"/>
</dbReference>
<dbReference type="AlphaFoldDB" id="A0A437DI49"/>
<sequence length="134" mass="15116">MQSCSRPTQRQHWNRFSRQFGHQQASASIPDEWAKGVIIKIPKKGTRNDCNNWQGITLLSIPSKILAKSLGERPGRRLCRQSETSSDLLCVLYVFLQLIRAFVFRVPGLPLHPPGFLLTCILSPHQPGAVIYPP</sequence>
<dbReference type="OrthoDB" id="8963319at2759"/>